<feature type="compositionally biased region" description="Low complexity" evidence="1">
    <location>
        <begin position="50"/>
        <end position="66"/>
    </location>
</feature>
<sequence length="428" mass="48031">MAHGGAAAFRLTVTVTVKVDADDDPLHKAKPLNPHTHQQHSIIATNHHGSSFSSSSSSSSQKTAPLSSPPPLPPPPISPAIHHHVPRPRIPPLPPRPLPQFAAPPPLLPPAPSLGHPATPLRPRPPLPLPALVPRRALPAAPVGPHPPRPRRVYDAVLVSNELDLLEIRLRELLPLVTRFLLLESNTTFTGRPKELLLARHLRDRFGFAADKIVYGMLPGDAAPGRDPFQVEARHRAAVTFLLRRSGIAPGDIVIMADADEIPRPETVELLRWCEAVPPVIHLEMMHYLYSFEFPAGYSSWRATAHVYHNRTRYRHSRQTDLILSDAGWHCSFCFRRIEDFIFKMTAYSHADRVRQRSFLDPERIQRIICRGEDLFDMLPEEYTFRDLVKKMGPIPKSGSAVHLPSYLIQNADRFRFLLPGGCMRSKD</sequence>
<feature type="compositionally biased region" description="Pro residues" evidence="1">
    <location>
        <begin position="67"/>
        <end position="78"/>
    </location>
</feature>
<feature type="region of interest" description="Disordered" evidence="1">
    <location>
        <begin position="47"/>
        <end position="129"/>
    </location>
</feature>
<evidence type="ECO:0000256" key="1">
    <source>
        <dbReference type="SAM" id="MobiDB-lite"/>
    </source>
</evidence>
<dbReference type="GO" id="GO:0016020">
    <property type="term" value="C:membrane"/>
    <property type="evidence" value="ECO:0007669"/>
    <property type="project" value="InterPro"/>
</dbReference>
<feature type="compositionally biased region" description="Pro residues" evidence="1">
    <location>
        <begin position="88"/>
        <end position="112"/>
    </location>
</feature>
<reference evidence="2" key="1">
    <citation type="submission" date="2020-07" db="EMBL/GenBank/DDBJ databases">
        <authorList>
            <person name="Lin J."/>
        </authorList>
    </citation>
    <scope>NUCLEOTIDE SEQUENCE</scope>
</reference>
<dbReference type="PANTHER" id="PTHR12224">
    <property type="entry name" value="BETA-1,4-MANNOSYL-GLYCOPROTEIN BETA-1,4-N-ACETYLGLUCOSAMINYL-TRANSFERASE"/>
    <property type="match status" value="1"/>
</dbReference>
<dbReference type="InterPro" id="IPR006813">
    <property type="entry name" value="Glyco_trans_17"/>
</dbReference>
<dbReference type="PANTHER" id="PTHR12224:SF25">
    <property type="entry name" value="BETA-1,4-N-ACETYLGLUCOSAMINYLTRANSFERASE FAMILY PROTEIN"/>
    <property type="match status" value="1"/>
</dbReference>
<dbReference type="EMBL" id="LR862147">
    <property type="protein sequence ID" value="CAD1828134.1"/>
    <property type="molecule type" value="Genomic_DNA"/>
</dbReference>
<dbReference type="AlphaFoldDB" id="A0A6V7PBU7"/>
<protein>
    <recommendedName>
        <fullName evidence="3">Beta-1,4-mannosyl-glycoprotein 4-beta-N-acetylglucosaminyltransferase</fullName>
    </recommendedName>
</protein>
<accession>A0A6V7PBU7</accession>
<feature type="compositionally biased region" description="Pro residues" evidence="1">
    <location>
        <begin position="120"/>
        <end position="129"/>
    </location>
</feature>
<evidence type="ECO:0000313" key="2">
    <source>
        <dbReference type="EMBL" id="CAD1828134.1"/>
    </source>
</evidence>
<proteinExistence type="predicted"/>
<evidence type="ECO:0008006" key="3">
    <source>
        <dbReference type="Google" id="ProtNLM"/>
    </source>
</evidence>
<dbReference type="GO" id="GO:0006044">
    <property type="term" value="P:N-acetylglucosamine metabolic process"/>
    <property type="evidence" value="ECO:0007669"/>
    <property type="project" value="TreeGrafter"/>
</dbReference>
<dbReference type="Pfam" id="PF04724">
    <property type="entry name" value="Glyco_transf_17"/>
    <property type="match status" value="1"/>
</dbReference>
<dbReference type="GO" id="GO:0003830">
    <property type="term" value="F:beta-1,4-mannosylglycoprotein 4-beta-N-acetylglucosaminyltransferase activity"/>
    <property type="evidence" value="ECO:0007669"/>
    <property type="project" value="InterPro"/>
</dbReference>
<gene>
    <name evidence="2" type="ORF">CB5_LOCUS11345</name>
</gene>
<name>A0A6V7PBU7_ANACO</name>
<organism evidence="2">
    <name type="scientific">Ananas comosus var. bracteatus</name>
    <name type="common">red pineapple</name>
    <dbReference type="NCBI Taxonomy" id="296719"/>
    <lineage>
        <taxon>Eukaryota</taxon>
        <taxon>Viridiplantae</taxon>
        <taxon>Streptophyta</taxon>
        <taxon>Embryophyta</taxon>
        <taxon>Tracheophyta</taxon>
        <taxon>Spermatophyta</taxon>
        <taxon>Magnoliopsida</taxon>
        <taxon>Liliopsida</taxon>
        <taxon>Poales</taxon>
        <taxon>Bromeliaceae</taxon>
        <taxon>Bromelioideae</taxon>
        <taxon>Ananas</taxon>
    </lineage>
</organism>